<evidence type="ECO:0000256" key="6">
    <source>
        <dbReference type="ARBA" id="ARBA00023136"/>
    </source>
</evidence>
<feature type="transmembrane region" description="Helical" evidence="7">
    <location>
        <begin position="271"/>
        <end position="294"/>
    </location>
</feature>
<dbReference type="InterPro" id="IPR050833">
    <property type="entry name" value="Poly_Biosynth_Transport"/>
</dbReference>
<comment type="similarity">
    <text evidence="2">Belongs to the polysaccharide synthase family.</text>
</comment>
<feature type="transmembrane region" description="Helical" evidence="7">
    <location>
        <begin position="189"/>
        <end position="208"/>
    </location>
</feature>
<feature type="transmembrane region" description="Helical" evidence="7">
    <location>
        <begin position="111"/>
        <end position="144"/>
    </location>
</feature>
<organism evidence="8 9">
    <name type="scientific">Pigmentiphaga daeguensis</name>
    <dbReference type="NCBI Taxonomy" id="414049"/>
    <lineage>
        <taxon>Bacteria</taxon>
        <taxon>Pseudomonadati</taxon>
        <taxon>Pseudomonadota</taxon>
        <taxon>Betaproteobacteria</taxon>
        <taxon>Burkholderiales</taxon>
        <taxon>Alcaligenaceae</taxon>
        <taxon>Pigmentiphaga</taxon>
    </lineage>
</organism>
<feature type="transmembrane region" description="Helical" evidence="7">
    <location>
        <begin position="59"/>
        <end position="78"/>
    </location>
</feature>
<keyword evidence="3" id="KW-1003">Cell membrane</keyword>
<comment type="subcellular location">
    <subcellularLocation>
        <location evidence="1">Cell membrane</location>
        <topology evidence="1">Multi-pass membrane protein</topology>
    </subcellularLocation>
</comment>
<evidence type="ECO:0000313" key="8">
    <source>
        <dbReference type="EMBL" id="GAA0505146.1"/>
    </source>
</evidence>
<keyword evidence="4 7" id="KW-0812">Transmembrane</keyword>
<name>A0ABN1BT67_9BURK</name>
<feature type="transmembrane region" description="Helical" evidence="7">
    <location>
        <begin position="349"/>
        <end position="370"/>
    </location>
</feature>
<evidence type="ECO:0000313" key="9">
    <source>
        <dbReference type="Proteomes" id="UP001501706"/>
    </source>
</evidence>
<evidence type="ECO:0000256" key="1">
    <source>
        <dbReference type="ARBA" id="ARBA00004651"/>
    </source>
</evidence>
<dbReference type="EMBL" id="BAAAEN010000007">
    <property type="protein sequence ID" value="GAA0505146.1"/>
    <property type="molecule type" value="Genomic_DNA"/>
</dbReference>
<evidence type="ECO:0000256" key="5">
    <source>
        <dbReference type="ARBA" id="ARBA00022989"/>
    </source>
</evidence>
<evidence type="ECO:0000256" key="7">
    <source>
        <dbReference type="SAM" id="Phobius"/>
    </source>
</evidence>
<feature type="transmembrane region" description="Helical" evidence="7">
    <location>
        <begin position="235"/>
        <end position="259"/>
    </location>
</feature>
<evidence type="ECO:0008006" key="10">
    <source>
        <dbReference type="Google" id="ProtNLM"/>
    </source>
</evidence>
<feature type="transmembrane region" description="Helical" evidence="7">
    <location>
        <begin position="377"/>
        <end position="399"/>
    </location>
</feature>
<dbReference type="PANTHER" id="PTHR30250:SF10">
    <property type="entry name" value="LIPOPOLYSACCHARIDE BIOSYNTHESIS PROTEIN WZXC"/>
    <property type="match status" value="1"/>
</dbReference>
<dbReference type="Proteomes" id="UP001501706">
    <property type="component" value="Unassembled WGS sequence"/>
</dbReference>
<protein>
    <recommendedName>
        <fullName evidence="10">Membrane protein involved in the export of O-antigen and teichoic acid</fullName>
    </recommendedName>
</protein>
<comment type="caution">
    <text evidence="8">The sequence shown here is derived from an EMBL/GenBank/DDBJ whole genome shotgun (WGS) entry which is preliminary data.</text>
</comment>
<reference evidence="8 9" key="1">
    <citation type="journal article" date="2019" name="Int. J. Syst. Evol. Microbiol.">
        <title>The Global Catalogue of Microorganisms (GCM) 10K type strain sequencing project: providing services to taxonomists for standard genome sequencing and annotation.</title>
        <authorList>
            <consortium name="The Broad Institute Genomics Platform"/>
            <consortium name="The Broad Institute Genome Sequencing Center for Infectious Disease"/>
            <person name="Wu L."/>
            <person name="Ma J."/>
        </authorList>
    </citation>
    <scope>NUCLEOTIDE SEQUENCE [LARGE SCALE GENOMIC DNA]</scope>
    <source>
        <strain evidence="8 9">JCM 14330</strain>
    </source>
</reference>
<evidence type="ECO:0000256" key="3">
    <source>
        <dbReference type="ARBA" id="ARBA00022475"/>
    </source>
</evidence>
<feature type="transmembrane region" description="Helical" evidence="7">
    <location>
        <begin position="165"/>
        <end position="183"/>
    </location>
</feature>
<accession>A0ABN1BT67</accession>
<sequence length="436" mass="46776">MAPVRSAPVKDSALPPVPRGRQALSQSLTSIVDQGWLSLLNLGLGLLLIRLATKDDYGLYSQLFVAGLFATTVVEALVSSPLTTLASSADATLRESLIADLSRLQQYLAQALALVMALACAAVTGLATGTPPWVLSLCFGAYVYTYTQREYKRTLDFIDGRPDRVLLLDGVYGLALIAGVSLLTLGNRITLPGLFGLMALANLLALAGSPRRPRLSHQADRYRKNLAAAWQRGRLALPGALSSWVINYSYLYITALWLGTAAAADLQASRLLLMPLSLCVVAWARVACPMMGRLLHASQAGRLRQIIVHSAGVLEGLSILYICLLWLMLPWLEAHVLGDNYRGLGPQVLAWGVYFMIYAARWIGTALLMAGDQYRTLLIAAVASLALLLVSLSPLLAWFGTVGALIALSAAEILALLLLGRSIVVLSASSMPGLRQ</sequence>
<evidence type="ECO:0000256" key="2">
    <source>
        <dbReference type="ARBA" id="ARBA00007430"/>
    </source>
</evidence>
<dbReference type="PANTHER" id="PTHR30250">
    <property type="entry name" value="PST FAMILY PREDICTED COLANIC ACID TRANSPORTER"/>
    <property type="match status" value="1"/>
</dbReference>
<keyword evidence="9" id="KW-1185">Reference proteome</keyword>
<evidence type="ECO:0000256" key="4">
    <source>
        <dbReference type="ARBA" id="ARBA00022692"/>
    </source>
</evidence>
<gene>
    <name evidence="8" type="ORF">GCM10009097_22740</name>
</gene>
<feature type="transmembrane region" description="Helical" evidence="7">
    <location>
        <begin position="306"/>
        <end position="329"/>
    </location>
</feature>
<feature type="transmembrane region" description="Helical" evidence="7">
    <location>
        <begin position="405"/>
        <end position="426"/>
    </location>
</feature>
<proteinExistence type="inferred from homology"/>
<keyword evidence="5 7" id="KW-1133">Transmembrane helix</keyword>
<keyword evidence="6 7" id="KW-0472">Membrane</keyword>